<organism evidence="2 3">
    <name type="scientific">Extremus antarcticus</name>
    <dbReference type="NCBI Taxonomy" id="702011"/>
    <lineage>
        <taxon>Eukaryota</taxon>
        <taxon>Fungi</taxon>
        <taxon>Dikarya</taxon>
        <taxon>Ascomycota</taxon>
        <taxon>Pezizomycotina</taxon>
        <taxon>Dothideomycetes</taxon>
        <taxon>Dothideomycetidae</taxon>
        <taxon>Mycosphaerellales</taxon>
        <taxon>Extremaceae</taxon>
        <taxon>Extremus</taxon>
    </lineage>
</organism>
<keyword evidence="3" id="KW-1185">Reference proteome</keyword>
<feature type="compositionally biased region" description="Polar residues" evidence="1">
    <location>
        <begin position="1"/>
        <end position="28"/>
    </location>
</feature>
<sequence>MSDALRQSTTDKAASNLKPDSQKSTLEQGSDKVKGAADSVAGSAQPEGEKGVGQKATDATSGSGSSGKPVTEQASDMAGNAANTVKDTLGMNK</sequence>
<accession>A0AAJ0G4Q4</accession>
<dbReference type="PIRSF" id="PIRSF002590">
    <property type="entry name" value="HSP9/HSP12_fun"/>
    <property type="match status" value="1"/>
</dbReference>
<dbReference type="AlphaFoldDB" id="A0AAJ0G4Q4"/>
<evidence type="ECO:0000313" key="3">
    <source>
        <dbReference type="Proteomes" id="UP001271007"/>
    </source>
</evidence>
<dbReference type="Gene3D" id="6.10.280.100">
    <property type="match status" value="1"/>
</dbReference>
<protein>
    <submittedName>
        <fullName evidence="2">Uncharacterized protein</fullName>
    </submittedName>
</protein>
<evidence type="ECO:0000313" key="2">
    <source>
        <dbReference type="EMBL" id="KAK3047567.1"/>
    </source>
</evidence>
<comment type="caution">
    <text evidence="2">The sequence shown here is derived from an EMBL/GenBank/DDBJ whole genome shotgun (WGS) entry which is preliminary data.</text>
</comment>
<dbReference type="Pfam" id="PF04119">
    <property type="entry name" value="HSP9_HSP12"/>
    <property type="match status" value="1"/>
</dbReference>
<gene>
    <name evidence="2" type="ORF">LTR09_011072</name>
</gene>
<proteinExistence type="predicted"/>
<dbReference type="Proteomes" id="UP001271007">
    <property type="component" value="Unassembled WGS sequence"/>
</dbReference>
<feature type="region of interest" description="Disordered" evidence="1">
    <location>
        <begin position="1"/>
        <end position="93"/>
    </location>
</feature>
<name>A0AAJ0G4Q4_9PEZI</name>
<reference evidence="2" key="1">
    <citation type="submission" date="2023-04" db="EMBL/GenBank/DDBJ databases">
        <title>Black Yeasts Isolated from many extreme environments.</title>
        <authorList>
            <person name="Coleine C."/>
            <person name="Stajich J.E."/>
            <person name="Selbmann L."/>
        </authorList>
    </citation>
    <scope>NUCLEOTIDE SEQUENCE</scope>
    <source>
        <strain evidence="2">CCFEE 5312</strain>
    </source>
</reference>
<evidence type="ECO:0000256" key="1">
    <source>
        <dbReference type="SAM" id="MobiDB-lite"/>
    </source>
</evidence>
<dbReference type="InterPro" id="IPR007250">
    <property type="entry name" value="HSP9_HSP12"/>
</dbReference>
<dbReference type="EMBL" id="JAWDJX010000060">
    <property type="protein sequence ID" value="KAK3047567.1"/>
    <property type="molecule type" value="Genomic_DNA"/>
</dbReference>